<evidence type="ECO:0000256" key="1">
    <source>
        <dbReference type="ARBA" id="ARBA00023015"/>
    </source>
</evidence>
<keyword evidence="2" id="KW-0238">DNA-binding</keyword>
<dbReference type="PROSITE" id="PS01124">
    <property type="entry name" value="HTH_ARAC_FAMILY_2"/>
    <property type="match status" value="1"/>
</dbReference>
<evidence type="ECO:0000313" key="6">
    <source>
        <dbReference type="Proteomes" id="UP001500454"/>
    </source>
</evidence>
<dbReference type="InterPro" id="IPR018060">
    <property type="entry name" value="HTH_AraC"/>
</dbReference>
<dbReference type="EMBL" id="BAABHA010000002">
    <property type="protein sequence ID" value="GAA4374811.1"/>
    <property type="molecule type" value="Genomic_DNA"/>
</dbReference>
<accession>A0ABP8IVH1</accession>
<dbReference type="InterPro" id="IPR014710">
    <property type="entry name" value="RmlC-like_jellyroll"/>
</dbReference>
<dbReference type="InterPro" id="IPR020449">
    <property type="entry name" value="Tscrpt_reg_AraC-type_HTH"/>
</dbReference>
<dbReference type="Gene3D" id="2.60.120.10">
    <property type="entry name" value="Jelly Rolls"/>
    <property type="match status" value="1"/>
</dbReference>
<dbReference type="RefSeq" id="WP_345221388.1">
    <property type="nucleotide sequence ID" value="NZ_BAABHA010000002.1"/>
</dbReference>
<keyword evidence="1" id="KW-0805">Transcription regulation</keyword>
<comment type="caution">
    <text evidence="5">The sequence shown here is derived from an EMBL/GenBank/DDBJ whole genome shotgun (WGS) entry which is preliminary data.</text>
</comment>
<dbReference type="InterPro" id="IPR037923">
    <property type="entry name" value="HTH-like"/>
</dbReference>
<organism evidence="5 6">
    <name type="scientific">Hymenobacter koreensis</name>
    <dbReference type="NCBI Taxonomy" id="1084523"/>
    <lineage>
        <taxon>Bacteria</taxon>
        <taxon>Pseudomonadati</taxon>
        <taxon>Bacteroidota</taxon>
        <taxon>Cytophagia</taxon>
        <taxon>Cytophagales</taxon>
        <taxon>Hymenobacteraceae</taxon>
        <taxon>Hymenobacter</taxon>
    </lineage>
</organism>
<dbReference type="Pfam" id="PF02311">
    <property type="entry name" value="AraC_binding"/>
    <property type="match status" value="1"/>
</dbReference>
<protein>
    <submittedName>
        <fullName evidence="5">Helix-turn-helix domain-containing protein</fullName>
    </submittedName>
</protein>
<proteinExistence type="predicted"/>
<dbReference type="SUPFAM" id="SSF51215">
    <property type="entry name" value="Regulatory protein AraC"/>
    <property type="match status" value="1"/>
</dbReference>
<name>A0ABP8IVH1_9BACT</name>
<keyword evidence="3" id="KW-0804">Transcription</keyword>
<gene>
    <name evidence="5" type="ORF">GCM10023186_06670</name>
</gene>
<dbReference type="SUPFAM" id="SSF46689">
    <property type="entry name" value="Homeodomain-like"/>
    <property type="match status" value="1"/>
</dbReference>
<dbReference type="SMART" id="SM00342">
    <property type="entry name" value="HTH_ARAC"/>
    <property type="match status" value="1"/>
</dbReference>
<keyword evidence="6" id="KW-1185">Reference proteome</keyword>
<dbReference type="InterPro" id="IPR003313">
    <property type="entry name" value="AraC-bd"/>
</dbReference>
<evidence type="ECO:0000313" key="5">
    <source>
        <dbReference type="EMBL" id="GAA4374811.1"/>
    </source>
</evidence>
<dbReference type="Pfam" id="PF12833">
    <property type="entry name" value="HTH_18"/>
    <property type="match status" value="1"/>
</dbReference>
<dbReference type="Proteomes" id="UP001500454">
    <property type="component" value="Unassembled WGS sequence"/>
</dbReference>
<dbReference type="InterPro" id="IPR009057">
    <property type="entry name" value="Homeodomain-like_sf"/>
</dbReference>
<evidence type="ECO:0000259" key="4">
    <source>
        <dbReference type="PROSITE" id="PS01124"/>
    </source>
</evidence>
<dbReference type="Gene3D" id="1.10.10.60">
    <property type="entry name" value="Homeodomain-like"/>
    <property type="match status" value="1"/>
</dbReference>
<dbReference type="PANTHER" id="PTHR43280">
    <property type="entry name" value="ARAC-FAMILY TRANSCRIPTIONAL REGULATOR"/>
    <property type="match status" value="1"/>
</dbReference>
<reference evidence="6" key="1">
    <citation type="journal article" date="2019" name="Int. J. Syst. Evol. Microbiol.">
        <title>The Global Catalogue of Microorganisms (GCM) 10K type strain sequencing project: providing services to taxonomists for standard genome sequencing and annotation.</title>
        <authorList>
            <consortium name="The Broad Institute Genomics Platform"/>
            <consortium name="The Broad Institute Genome Sequencing Center for Infectious Disease"/>
            <person name="Wu L."/>
            <person name="Ma J."/>
        </authorList>
    </citation>
    <scope>NUCLEOTIDE SEQUENCE [LARGE SCALE GENOMIC DNA]</scope>
    <source>
        <strain evidence="6">JCM 17924</strain>
    </source>
</reference>
<evidence type="ECO:0000256" key="2">
    <source>
        <dbReference type="ARBA" id="ARBA00023125"/>
    </source>
</evidence>
<dbReference type="PRINTS" id="PR00032">
    <property type="entry name" value="HTHARAC"/>
</dbReference>
<feature type="domain" description="HTH araC/xylS-type" evidence="4">
    <location>
        <begin position="197"/>
        <end position="295"/>
    </location>
</feature>
<evidence type="ECO:0000256" key="3">
    <source>
        <dbReference type="ARBA" id="ARBA00023163"/>
    </source>
</evidence>
<dbReference type="PANTHER" id="PTHR43280:SF32">
    <property type="entry name" value="TRANSCRIPTIONAL REGULATORY PROTEIN"/>
    <property type="match status" value="1"/>
</dbReference>
<sequence>MKPARLPVLALHQFPQPPAQQAYYIERLETHVVRFPHVNEPHAHDFYLLLYITHGSGSHTVDLVSYDLRPGSLFFVAPGQVHHWVLQPDTQGYVVFFDAEFYLFRYPGNRLYEYPFFAPQHAPVLYLLNTTDGAPTNADAETELRPLLARMHTETQAAHPNTAEVVRSYLHLCLELATRAYPPAPAAETKHALQQVREFGTLLNQHYRTRRTVQEYADLLHLTPNHLNAVCRRTLNKTASALIHERVVVEAQRLLRHSALSVAQVAYELGFEDASYFTRYFRKYTGRTPEAFRQQP</sequence>